<evidence type="ECO:0000256" key="1">
    <source>
        <dbReference type="SAM" id="Phobius"/>
    </source>
</evidence>
<sequence length="163" mass="16759">MALSVAGGLGLFACTATGAGADTGSGAGGTGDGSLRLIPEVISNEGISAGGHADFPVTGRLFLPEVDDRARQAEQSKDALARAAEKVAFDRTTGPATTEQFAETRGRLFQDYSHQAIPGAERRSAPQGADVWLVVLVAAAIPLTGLAAFLGLRRSSRRASRHA</sequence>
<keyword evidence="3" id="KW-1185">Reference proteome</keyword>
<keyword evidence="1" id="KW-0472">Membrane</keyword>
<dbReference type="RefSeq" id="WP_179456671.1">
    <property type="nucleotide sequence ID" value="NZ_BAAAPX010000001.1"/>
</dbReference>
<dbReference type="EMBL" id="JACCBJ010000001">
    <property type="protein sequence ID" value="NYD74721.1"/>
    <property type="molecule type" value="Genomic_DNA"/>
</dbReference>
<evidence type="ECO:0000313" key="2">
    <source>
        <dbReference type="EMBL" id="NYD74721.1"/>
    </source>
</evidence>
<proteinExistence type="predicted"/>
<protein>
    <submittedName>
        <fullName evidence="2">Uncharacterized protein</fullName>
    </submittedName>
</protein>
<dbReference type="AlphaFoldDB" id="A0A852T1G2"/>
<feature type="transmembrane region" description="Helical" evidence="1">
    <location>
        <begin position="131"/>
        <end position="152"/>
    </location>
</feature>
<accession>A0A852T1G2</accession>
<reference evidence="2 3" key="1">
    <citation type="submission" date="2020-07" db="EMBL/GenBank/DDBJ databases">
        <title>Sequencing the genomes of 1000 actinobacteria strains.</title>
        <authorList>
            <person name="Klenk H.-P."/>
        </authorList>
    </citation>
    <scope>NUCLEOTIDE SEQUENCE [LARGE SCALE GENOMIC DNA]</scope>
    <source>
        <strain evidence="2 3">DSM 23871</strain>
    </source>
</reference>
<name>A0A852T1G2_9MICO</name>
<gene>
    <name evidence="2" type="ORF">BJ963_002240</name>
</gene>
<comment type="caution">
    <text evidence="2">The sequence shown here is derived from an EMBL/GenBank/DDBJ whole genome shotgun (WGS) entry which is preliminary data.</text>
</comment>
<dbReference type="Proteomes" id="UP000589620">
    <property type="component" value="Unassembled WGS sequence"/>
</dbReference>
<keyword evidence="1" id="KW-0812">Transmembrane</keyword>
<evidence type="ECO:0000313" key="3">
    <source>
        <dbReference type="Proteomes" id="UP000589620"/>
    </source>
</evidence>
<organism evidence="2 3">
    <name type="scientific">Leifsonia soli</name>
    <dbReference type="NCBI Taxonomy" id="582665"/>
    <lineage>
        <taxon>Bacteria</taxon>
        <taxon>Bacillati</taxon>
        <taxon>Actinomycetota</taxon>
        <taxon>Actinomycetes</taxon>
        <taxon>Micrococcales</taxon>
        <taxon>Microbacteriaceae</taxon>
        <taxon>Leifsonia</taxon>
    </lineage>
</organism>
<keyword evidence="1" id="KW-1133">Transmembrane helix</keyword>